<evidence type="ECO:0000259" key="1">
    <source>
        <dbReference type="Pfam" id="PF16087"/>
    </source>
</evidence>
<keyword evidence="3" id="KW-1185">Reference proteome</keyword>
<comment type="caution">
    <text evidence="2">The sequence shown here is derived from an EMBL/GenBank/DDBJ whole genome shotgun (WGS) entry which is preliminary data.</text>
</comment>
<dbReference type="Pfam" id="PF16087">
    <property type="entry name" value="DUF4817"/>
    <property type="match status" value="1"/>
</dbReference>
<reference evidence="2" key="1">
    <citation type="submission" date="2022-03" db="EMBL/GenBank/DDBJ databases">
        <authorList>
            <person name="Tunstrom K."/>
        </authorList>
    </citation>
    <scope>NUCLEOTIDE SEQUENCE</scope>
</reference>
<protein>
    <recommendedName>
        <fullName evidence="1">DUF4817 domain-containing protein</fullName>
    </recommendedName>
</protein>
<accession>A0AAU9VB17</accession>
<dbReference type="EMBL" id="CAKOGL010000031">
    <property type="protein sequence ID" value="CAH2108477.1"/>
    <property type="molecule type" value="Genomic_DNA"/>
</dbReference>
<evidence type="ECO:0000313" key="3">
    <source>
        <dbReference type="Proteomes" id="UP001153954"/>
    </source>
</evidence>
<dbReference type="AlphaFoldDB" id="A0AAU9VB17"/>
<organism evidence="2 3">
    <name type="scientific">Euphydryas editha</name>
    <name type="common">Edith's checkerspot</name>
    <dbReference type="NCBI Taxonomy" id="104508"/>
    <lineage>
        <taxon>Eukaryota</taxon>
        <taxon>Metazoa</taxon>
        <taxon>Ecdysozoa</taxon>
        <taxon>Arthropoda</taxon>
        <taxon>Hexapoda</taxon>
        <taxon>Insecta</taxon>
        <taxon>Pterygota</taxon>
        <taxon>Neoptera</taxon>
        <taxon>Endopterygota</taxon>
        <taxon>Lepidoptera</taxon>
        <taxon>Glossata</taxon>
        <taxon>Ditrysia</taxon>
        <taxon>Papilionoidea</taxon>
        <taxon>Nymphalidae</taxon>
        <taxon>Nymphalinae</taxon>
        <taxon>Euphydryas</taxon>
    </lineage>
</organism>
<gene>
    <name evidence="2" type="ORF">EEDITHA_LOCUS22411</name>
</gene>
<dbReference type="InterPro" id="IPR032135">
    <property type="entry name" value="DUF4817"/>
</dbReference>
<proteinExistence type="predicted"/>
<name>A0AAU9VB17_EUPED</name>
<feature type="domain" description="DUF4817" evidence="1">
    <location>
        <begin position="9"/>
        <end position="55"/>
    </location>
</feature>
<evidence type="ECO:0000313" key="2">
    <source>
        <dbReference type="EMBL" id="CAH2108477.1"/>
    </source>
</evidence>
<dbReference type="Proteomes" id="UP001153954">
    <property type="component" value="Unassembled WGS sequence"/>
</dbReference>
<sequence length="147" mass="17469">MSSNREFLDLVEAYFVNNRNKKAALLWYANKYPFRRVPTRKVITNILKNLEENGSFKKKLVRQPRVLDIDTEIAILTYVEAYPEISSRLVALEVGVSHSLVLKTWKKYGYKCYRQGRMFKHYIRMIMFEDLPFADGSEQKFVEIMIF</sequence>